<keyword evidence="9" id="KW-0804">Transcription</keyword>
<keyword evidence="5 11" id="KW-0863">Zinc-finger</keyword>
<keyword evidence="3" id="KW-0479">Metal-binding</keyword>
<evidence type="ECO:0000259" key="13">
    <source>
        <dbReference type="PROSITE" id="PS50157"/>
    </source>
</evidence>
<evidence type="ECO:0000256" key="8">
    <source>
        <dbReference type="ARBA" id="ARBA00023015"/>
    </source>
</evidence>
<dbReference type="Gene3D" id="3.30.160.60">
    <property type="entry name" value="Classic Zinc Finger"/>
    <property type="match status" value="5"/>
</dbReference>
<evidence type="ECO:0000256" key="9">
    <source>
        <dbReference type="ARBA" id="ARBA00023163"/>
    </source>
</evidence>
<name>A0ABP0F748_CLALP</name>
<feature type="domain" description="C2H2-type" evidence="13">
    <location>
        <begin position="362"/>
        <end position="390"/>
    </location>
</feature>
<dbReference type="Pfam" id="PF23611">
    <property type="entry name" value="zf-C2H2_16"/>
    <property type="match status" value="1"/>
</dbReference>
<protein>
    <recommendedName>
        <fullName evidence="13">C2H2-type domain-containing protein</fullName>
    </recommendedName>
</protein>
<feature type="region of interest" description="Disordered" evidence="12">
    <location>
        <begin position="182"/>
        <end position="234"/>
    </location>
</feature>
<evidence type="ECO:0000256" key="4">
    <source>
        <dbReference type="ARBA" id="ARBA00022737"/>
    </source>
</evidence>
<feature type="compositionally biased region" description="Low complexity" evidence="12">
    <location>
        <begin position="977"/>
        <end position="991"/>
    </location>
</feature>
<evidence type="ECO:0000256" key="3">
    <source>
        <dbReference type="ARBA" id="ARBA00022723"/>
    </source>
</evidence>
<organism evidence="14 15">
    <name type="scientific">Clavelina lepadiformis</name>
    <name type="common">Light-bulb sea squirt</name>
    <name type="synonym">Ascidia lepadiformis</name>
    <dbReference type="NCBI Taxonomy" id="159417"/>
    <lineage>
        <taxon>Eukaryota</taxon>
        <taxon>Metazoa</taxon>
        <taxon>Chordata</taxon>
        <taxon>Tunicata</taxon>
        <taxon>Ascidiacea</taxon>
        <taxon>Aplousobranchia</taxon>
        <taxon>Clavelinidae</taxon>
        <taxon>Clavelina</taxon>
    </lineage>
</organism>
<evidence type="ECO:0000256" key="6">
    <source>
        <dbReference type="ARBA" id="ARBA00022833"/>
    </source>
</evidence>
<evidence type="ECO:0000256" key="10">
    <source>
        <dbReference type="ARBA" id="ARBA00023242"/>
    </source>
</evidence>
<keyword evidence="6" id="KW-0862">Zinc</keyword>
<feature type="region of interest" description="Disordered" evidence="12">
    <location>
        <begin position="41"/>
        <end position="81"/>
    </location>
</feature>
<dbReference type="InterPro" id="IPR051497">
    <property type="entry name" value="Dev/Hematopoietic_TF"/>
</dbReference>
<feature type="region of interest" description="Disordered" evidence="12">
    <location>
        <begin position="1077"/>
        <end position="1114"/>
    </location>
</feature>
<dbReference type="InterPro" id="IPR013087">
    <property type="entry name" value="Znf_C2H2_type"/>
</dbReference>
<feature type="domain" description="C2H2-type" evidence="13">
    <location>
        <begin position="642"/>
        <end position="669"/>
    </location>
</feature>
<keyword evidence="2" id="KW-1017">Isopeptide bond</keyword>
<feature type="domain" description="C2H2-type" evidence="13">
    <location>
        <begin position="1176"/>
        <end position="1199"/>
    </location>
</feature>
<feature type="region of interest" description="Disordered" evidence="12">
    <location>
        <begin position="926"/>
        <end position="1004"/>
    </location>
</feature>
<proteinExistence type="predicted"/>
<dbReference type="Pfam" id="PF25491">
    <property type="entry name" value="CCHC_BCL-11A"/>
    <property type="match status" value="1"/>
</dbReference>
<evidence type="ECO:0000313" key="15">
    <source>
        <dbReference type="Proteomes" id="UP001642483"/>
    </source>
</evidence>
<evidence type="ECO:0000256" key="11">
    <source>
        <dbReference type="PROSITE-ProRule" id="PRU00042"/>
    </source>
</evidence>
<dbReference type="PROSITE" id="PS00028">
    <property type="entry name" value="ZINC_FINGER_C2H2_1"/>
    <property type="match status" value="6"/>
</dbReference>
<dbReference type="PROSITE" id="PS50157">
    <property type="entry name" value="ZINC_FINGER_C2H2_2"/>
    <property type="match status" value="6"/>
</dbReference>
<feature type="compositionally biased region" description="Low complexity" evidence="12">
    <location>
        <begin position="62"/>
        <end position="72"/>
    </location>
</feature>
<evidence type="ECO:0000256" key="5">
    <source>
        <dbReference type="ARBA" id="ARBA00022771"/>
    </source>
</evidence>
<keyword evidence="4" id="KW-0677">Repeat</keyword>
<comment type="subcellular location">
    <subcellularLocation>
        <location evidence="1">Nucleus</location>
    </subcellularLocation>
</comment>
<dbReference type="InterPro" id="IPR036236">
    <property type="entry name" value="Znf_C2H2_sf"/>
</dbReference>
<keyword evidence="7" id="KW-0832">Ubl conjugation</keyword>
<feature type="compositionally biased region" description="Basic residues" evidence="12">
    <location>
        <begin position="202"/>
        <end position="212"/>
    </location>
</feature>
<comment type="caution">
    <text evidence="14">The sequence shown here is derived from an EMBL/GenBank/DDBJ whole genome shotgun (WGS) entry which is preliminary data.</text>
</comment>
<evidence type="ECO:0000313" key="14">
    <source>
        <dbReference type="EMBL" id="CAK8673908.1"/>
    </source>
</evidence>
<reference evidence="14 15" key="1">
    <citation type="submission" date="2024-02" db="EMBL/GenBank/DDBJ databases">
        <authorList>
            <person name="Daric V."/>
            <person name="Darras S."/>
        </authorList>
    </citation>
    <scope>NUCLEOTIDE SEQUENCE [LARGE SCALE GENOMIC DNA]</scope>
</reference>
<keyword evidence="15" id="KW-1185">Reference proteome</keyword>
<feature type="domain" description="C2H2-type" evidence="13">
    <location>
        <begin position="670"/>
        <end position="697"/>
    </location>
</feature>
<dbReference type="SMART" id="SM00355">
    <property type="entry name" value="ZnF_C2H2"/>
    <property type="match status" value="6"/>
</dbReference>
<keyword evidence="8" id="KW-0805">Transcription regulation</keyword>
<dbReference type="SUPFAM" id="SSF57667">
    <property type="entry name" value="beta-beta-alpha zinc fingers"/>
    <property type="match status" value="3"/>
</dbReference>
<evidence type="ECO:0000256" key="12">
    <source>
        <dbReference type="SAM" id="MobiDB-lite"/>
    </source>
</evidence>
<dbReference type="EMBL" id="CAWYQH010000002">
    <property type="protein sequence ID" value="CAK8673908.1"/>
    <property type="molecule type" value="Genomic_DNA"/>
</dbReference>
<keyword evidence="10" id="KW-0539">Nucleus</keyword>
<dbReference type="Proteomes" id="UP001642483">
    <property type="component" value="Unassembled WGS sequence"/>
</dbReference>
<feature type="compositionally biased region" description="Polar residues" evidence="12">
    <location>
        <begin position="943"/>
        <end position="970"/>
    </location>
</feature>
<dbReference type="InterPro" id="IPR057448">
    <property type="entry name" value="BCL-11A_Znf_CCHC"/>
</dbReference>
<feature type="domain" description="C2H2-type" evidence="13">
    <location>
        <begin position="1146"/>
        <end position="1168"/>
    </location>
</feature>
<evidence type="ECO:0000256" key="2">
    <source>
        <dbReference type="ARBA" id="ARBA00022499"/>
    </source>
</evidence>
<sequence>MNQTALLSNPVVKTEMGGIGNQYSICTRRVQSLGEASEKCREGLNLSSDQSEENDASFTMRSSSSESNTNSPPSLPPWPRGQHLASVSLTYQEQVMLESIVKAESTHNAAVSAENLVASSSRSVERETHDHCHQESNLKNIVEEIAEKRRLTVNEVPEESSSNLSRPSFTFNAAVDTLSDTSQVSLGSLPRRSASSYEKNSKTNRRKQKPYKTVRNENASATTAESDTSTDGEEDQIVCGSCKRVFPLSSIIEFIQHKQTLCKNEMMSEDHVVGDVNHDAKRLKVASASTSDVSIQCNFTSNSSNEGNRSQYNTGSTMIRPLFKQTIALNAKENLGNELSSSPVKTGPTLADMETTSSSSRYTCRDCAKEFNSAATLLQHIQIAHGEQLTTARDTNQRMPPPLEPCINSPISHQQLSNDPKITGELSIPPARLNFINQLLQATSQRSTHDQLNLPNSPDGVNQLYSTLLAAMGAGLNDFLLPTNNKQPNHAIPHPENVFHHLSTGDYIAGNYSARLRHLASQSKSPPYITLSSASKLNGSTGTEKSITTVTTANMSQPLRPAVVNNNSNDGKHVYLQPVNVEQTNGSTNQAFTFDHAEAASNASQANHLLAKGVSNIIGRKTRKEIISRFNKLHSEFRKRRKSCEFCGKVFKFRSNLLIHRRSHTGEKPYSCRLCSYRCMQSSKLKRHMKVHRRQVEALSHLQNAVSVNPSNECASDLTSSKTSMENNILLKKPFSLSDGDLSPTGISQTKSISTEAIANGSKHNDTVVKIRLERSRSEGDMDHIDEPRYLRPDAGHAALTTPLQGEDEPTFVDKDEENITLYTDGKSTLGRRYQSSEGSDNVMLEDKSPFVEENSHLNNPVSITRSSNNDRISSFGTRGDSVELTPKRVKLEPRSPRFFPQSGANTPSGEGNSLFDFPVNTYHRQKTASVSSTSDRIDARSATAQRRGSLPTLTSVDSSALYNPANNMPTVDARTIRLSSTASSRSTPPSAGLPGLNEGTPPILSPQFISAAVGQRTPTDVNEANAFATRFQTAFLNEHMRNVLTNPSTNPASATSSAASQRISYRLLQHPVSLSAAGAGQPERQRWQAPRHAAPANQQQKNTAGPVRRGRNGVRNDTCQYCGKVFRNTSNLTVHRRMHTGERPYKCRLCDYACAQSSKLTRHMRTHGLNGRDVYHCEICGMPFSVYSTLEKHVKKQHGDHVRAAVGMLDDRRVPSLPYTGSNHQQALRAQSSFAAVAALMKDHPSVAGRLVSRPSSTESSAYPTHATSYKVGCNMYPISNVTFASSTANANNSSNNIATEAKAPIQAHEGAEATQG</sequence>
<gene>
    <name evidence="14" type="ORF">CVLEPA_LOCUS3645</name>
</gene>
<evidence type="ECO:0000256" key="7">
    <source>
        <dbReference type="ARBA" id="ARBA00022843"/>
    </source>
</evidence>
<dbReference type="InterPro" id="IPR056438">
    <property type="entry name" value="Znf-C2H2_CTCF"/>
</dbReference>
<accession>A0ABP0F748</accession>
<dbReference type="Pfam" id="PF00096">
    <property type="entry name" value="zf-C2H2"/>
    <property type="match status" value="3"/>
</dbReference>
<dbReference type="PANTHER" id="PTHR45993">
    <property type="entry name" value="B-CELL LYMPHOMA/LEUKEMIA 11"/>
    <property type="match status" value="1"/>
</dbReference>
<feature type="domain" description="C2H2-type" evidence="13">
    <location>
        <begin position="1118"/>
        <end position="1145"/>
    </location>
</feature>
<evidence type="ECO:0000256" key="1">
    <source>
        <dbReference type="ARBA" id="ARBA00004123"/>
    </source>
</evidence>
<dbReference type="PANTHER" id="PTHR45993:SF6">
    <property type="entry name" value="C2H2-TYPE DOMAIN-CONTAINING PROTEIN"/>
    <property type="match status" value="1"/>
</dbReference>